<sequence length="74" mass="8675">MANANLKASHAHPERRVTIQQSWRYRRLSARTRTDPPLYPWIKLAGRWLEQAGFEAGQRVRVSVEHQRLVITPD</sequence>
<evidence type="ECO:0000313" key="3">
    <source>
        <dbReference type="Proteomes" id="UP000245712"/>
    </source>
</evidence>
<dbReference type="InterPro" id="IPR014944">
    <property type="entry name" value="Toxin_SymE-like"/>
</dbReference>
<proteinExistence type="predicted"/>
<dbReference type="RefSeq" id="WP_116609464.1">
    <property type="nucleotide sequence ID" value="NZ_QEOB01000001.1"/>
</dbReference>
<keyword evidence="3" id="KW-1185">Reference proteome</keyword>
<evidence type="ECO:0000313" key="2">
    <source>
        <dbReference type="EMBL" id="PVX97698.1"/>
    </source>
</evidence>
<dbReference type="Pfam" id="PF08845">
    <property type="entry name" value="SymE_toxin"/>
    <property type="match status" value="1"/>
</dbReference>
<feature type="domain" description="Toxin SymE-like" evidence="1">
    <location>
        <begin position="38"/>
        <end position="73"/>
    </location>
</feature>
<gene>
    <name evidence="2" type="ORF">C7402_101412</name>
</gene>
<dbReference type="Proteomes" id="UP000245712">
    <property type="component" value="Unassembled WGS sequence"/>
</dbReference>
<organism evidence="2 3">
    <name type="scientific">Paraburkholderia unamae</name>
    <dbReference type="NCBI Taxonomy" id="219649"/>
    <lineage>
        <taxon>Bacteria</taxon>
        <taxon>Pseudomonadati</taxon>
        <taxon>Pseudomonadota</taxon>
        <taxon>Betaproteobacteria</taxon>
        <taxon>Burkholderiales</taxon>
        <taxon>Burkholderiaceae</taxon>
        <taxon>Paraburkholderia</taxon>
    </lineage>
</organism>
<accession>A0ABX5KZM6</accession>
<name>A0ABX5KZM6_9BURK</name>
<evidence type="ECO:0000259" key="1">
    <source>
        <dbReference type="Pfam" id="PF08845"/>
    </source>
</evidence>
<dbReference type="EMBL" id="QEOB01000001">
    <property type="protein sequence ID" value="PVX97698.1"/>
    <property type="molecule type" value="Genomic_DNA"/>
</dbReference>
<reference evidence="2 3" key="1">
    <citation type="submission" date="2018-05" db="EMBL/GenBank/DDBJ databases">
        <title>Genomic Encyclopedia of Type Strains, Phase IV (KMG-V): Genome sequencing to study the core and pangenomes of soil and plant-associated prokaryotes.</title>
        <authorList>
            <person name="Whitman W."/>
        </authorList>
    </citation>
    <scope>NUCLEOTIDE SEQUENCE [LARGE SCALE GENOMIC DNA]</scope>
    <source>
        <strain evidence="2 3">SCZa-39</strain>
    </source>
</reference>
<protein>
    <submittedName>
        <fullName evidence="2">Toxic protein SymE</fullName>
    </submittedName>
</protein>
<comment type="caution">
    <text evidence="2">The sequence shown here is derived from an EMBL/GenBank/DDBJ whole genome shotgun (WGS) entry which is preliminary data.</text>
</comment>